<evidence type="ECO:0000259" key="1">
    <source>
        <dbReference type="Pfam" id="PF04149"/>
    </source>
</evidence>
<dbReference type="EMBL" id="FOWW01000002">
    <property type="protein sequence ID" value="SFP32780.1"/>
    <property type="molecule type" value="Genomic_DNA"/>
</dbReference>
<sequence length="67" mass="7315">MTRRETVPTGPRTEWYKSSFSANNSSCLEVKFTAGTVRVRDSKDHVPGPTLSVSRGGWAAFISALRG</sequence>
<reference evidence="3" key="1">
    <citation type="submission" date="2016-10" db="EMBL/GenBank/DDBJ databases">
        <authorList>
            <person name="Varghese N."/>
            <person name="Submissions S."/>
        </authorList>
    </citation>
    <scope>NUCLEOTIDE SEQUENCE [LARGE SCALE GENOMIC DNA]</scope>
    <source>
        <strain evidence="3">CGMCC 4.5579</strain>
    </source>
</reference>
<name>A0A1I5PG32_9PSEU</name>
<evidence type="ECO:0000313" key="3">
    <source>
        <dbReference type="Proteomes" id="UP000198727"/>
    </source>
</evidence>
<dbReference type="InterPro" id="IPR007278">
    <property type="entry name" value="DUF397"/>
</dbReference>
<dbReference type="OrthoDB" id="3636733at2"/>
<proteinExistence type="predicted"/>
<evidence type="ECO:0000313" key="2">
    <source>
        <dbReference type="EMBL" id="SFP32780.1"/>
    </source>
</evidence>
<keyword evidence="3" id="KW-1185">Reference proteome</keyword>
<dbReference type="Pfam" id="PF04149">
    <property type="entry name" value="DUF397"/>
    <property type="match status" value="1"/>
</dbReference>
<dbReference type="STRING" id="587909.SAMN05421810_102272"/>
<accession>A0A1I5PG32</accession>
<protein>
    <recommendedName>
        <fullName evidence="1">DUF397 domain-containing protein</fullName>
    </recommendedName>
</protein>
<gene>
    <name evidence="2" type="ORF">SAMN05421810_102272</name>
</gene>
<dbReference type="RefSeq" id="WP_092529021.1">
    <property type="nucleotide sequence ID" value="NZ_FOWW01000002.1"/>
</dbReference>
<feature type="domain" description="DUF397" evidence="1">
    <location>
        <begin position="14"/>
        <end position="66"/>
    </location>
</feature>
<dbReference type="AlphaFoldDB" id="A0A1I5PG32"/>
<organism evidence="2 3">
    <name type="scientific">Amycolatopsis arida</name>
    <dbReference type="NCBI Taxonomy" id="587909"/>
    <lineage>
        <taxon>Bacteria</taxon>
        <taxon>Bacillati</taxon>
        <taxon>Actinomycetota</taxon>
        <taxon>Actinomycetes</taxon>
        <taxon>Pseudonocardiales</taxon>
        <taxon>Pseudonocardiaceae</taxon>
        <taxon>Amycolatopsis</taxon>
    </lineage>
</organism>
<dbReference type="Proteomes" id="UP000198727">
    <property type="component" value="Unassembled WGS sequence"/>
</dbReference>